<evidence type="ECO:0000313" key="4">
    <source>
        <dbReference type="Proteomes" id="UP000612055"/>
    </source>
</evidence>
<evidence type="ECO:0000256" key="1">
    <source>
        <dbReference type="SAM" id="Phobius"/>
    </source>
</evidence>
<accession>A0A836C4D9</accession>
<dbReference type="InterPro" id="IPR036058">
    <property type="entry name" value="Kazal_dom_sf"/>
</dbReference>
<dbReference type="Gene3D" id="3.30.60.30">
    <property type="match status" value="1"/>
</dbReference>
<dbReference type="Proteomes" id="UP000612055">
    <property type="component" value="Unassembled WGS sequence"/>
</dbReference>
<proteinExistence type="predicted"/>
<keyword evidence="1" id="KW-0472">Membrane</keyword>
<name>A0A836C4D9_9CHLO</name>
<reference evidence="3" key="1">
    <citation type="journal article" date="2020" name="bioRxiv">
        <title>Comparative genomics of Chlamydomonas.</title>
        <authorList>
            <person name="Craig R.J."/>
            <person name="Hasan A.R."/>
            <person name="Ness R.W."/>
            <person name="Keightley P.D."/>
        </authorList>
    </citation>
    <scope>NUCLEOTIDE SEQUENCE</scope>
    <source>
        <strain evidence="3">CCAP 11/70</strain>
    </source>
</reference>
<evidence type="ECO:0000313" key="3">
    <source>
        <dbReference type="EMBL" id="KAG2498672.1"/>
    </source>
</evidence>
<dbReference type="PROSITE" id="PS51465">
    <property type="entry name" value="KAZAL_2"/>
    <property type="match status" value="1"/>
</dbReference>
<keyword evidence="4" id="KW-1185">Reference proteome</keyword>
<gene>
    <name evidence="3" type="ORF">HYH03_003417</name>
</gene>
<keyword evidence="1" id="KW-0812">Transmembrane</keyword>
<comment type="caution">
    <text evidence="3">The sequence shown here is derived from an EMBL/GenBank/DDBJ whole genome shotgun (WGS) entry which is preliminary data.</text>
</comment>
<feature type="domain" description="Kazal-like" evidence="2">
    <location>
        <begin position="49"/>
        <end position="95"/>
    </location>
</feature>
<dbReference type="Pfam" id="PF07648">
    <property type="entry name" value="Kazal_2"/>
    <property type="match status" value="1"/>
</dbReference>
<feature type="transmembrane region" description="Helical" evidence="1">
    <location>
        <begin position="134"/>
        <end position="154"/>
    </location>
</feature>
<protein>
    <recommendedName>
        <fullName evidence="2">Kazal-like domain-containing protein</fullName>
    </recommendedName>
</protein>
<dbReference type="AlphaFoldDB" id="A0A836C4D9"/>
<evidence type="ECO:0000259" key="2">
    <source>
        <dbReference type="PROSITE" id="PS51465"/>
    </source>
</evidence>
<dbReference type="EMBL" id="JAEHOE010000009">
    <property type="protein sequence ID" value="KAG2498672.1"/>
    <property type="molecule type" value="Genomic_DNA"/>
</dbReference>
<sequence>MAGNPYEACRSNARYVCGTDGETRSPCATVCSGIAAACYGECPPRPSATSGSAACNCPAPGPAEAVCAVDGTAYASACLARCANAAVAYDGSCPLTMTAMSDPNAALPMCRTANGPSTESGSPSPGSAQRLAPLLPPGVLLALTAAVGAALLLLV</sequence>
<dbReference type="SUPFAM" id="SSF100895">
    <property type="entry name" value="Kazal-type serine protease inhibitors"/>
    <property type="match status" value="1"/>
</dbReference>
<dbReference type="InterPro" id="IPR002350">
    <property type="entry name" value="Kazal_dom"/>
</dbReference>
<keyword evidence="1" id="KW-1133">Transmembrane helix</keyword>
<organism evidence="3 4">
    <name type="scientific">Edaphochlamys debaryana</name>
    <dbReference type="NCBI Taxonomy" id="47281"/>
    <lineage>
        <taxon>Eukaryota</taxon>
        <taxon>Viridiplantae</taxon>
        <taxon>Chlorophyta</taxon>
        <taxon>core chlorophytes</taxon>
        <taxon>Chlorophyceae</taxon>
        <taxon>CS clade</taxon>
        <taxon>Chlamydomonadales</taxon>
        <taxon>Chlamydomonadales incertae sedis</taxon>
        <taxon>Edaphochlamys</taxon>
    </lineage>
</organism>